<protein>
    <submittedName>
        <fullName evidence="1">Uncharacterized protein</fullName>
    </submittedName>
</protein>
<dbReference type="AlphaFoldDB" id="A0AAU6Q854"/>
<gene>
    <name evidence="1" type="ORF">WDJ50_15040</name>
</gene>
<reference evidence="1" key="1">
    <citation type="submission" date="2024-03" db="EMBL/GenBank/DDBJ databases">
        <title>Deinococcus weizhi sp. nov., isolated from human skin.</title>
        <authorList>
            <person name="Wei Z."/>
            <person name="Tian F."/>
            <person name="Yang C."/>
            <person name="Xin L.T."/>
            <person name="Wen Z.J."/>
            <person name="Lan K.C."/>
            <person name="Yu L."/>
            <person name="Zhe W."/>
            <person name="Dan F.D."/>
            <person name="Jun W."/>
            <person name="Rui Z."/>
            <person name="Yong X.J."/>
            <person name="Ting Y."/>
            <person name="Wei X."/>
            <person name="Xu Z.G."/>
            <person name="Xin Z."/>
            <person name="Dong F.G."/>
            <person name="Ni X.M."/>
            <person name="Zheng M.G."/>
            <person name="Chun Y."/>
            <person name="Qian W.X."/>
        </authorList>
    </citation>
    <scope>NUCLEOTIDE SEQUENCE</scope>
    <source>
        <strain evidence="1">VB142</strain>
    </source>
</reference>
<dbReference type="RefSeq" id="WP_339097852.1">
    <property type="nucleotide sequence ID" value="NZ_CP149783.1"/>
</dbReference>
<organism evidence="1">
    <name type="scientific">Deinococcus sp. VB142</name>
    <dbReference type="NCBI Taxonomy" id="3112952"/>
    <lineage>
        <taxon>Bacteria</taxon>
        <taxon>Thermotogati</taxon>
        <taxon>Deinococcota</taxon>
        <taxon>Deinococci</taxon>
        <taxon>Deinococcales</taxon>
        <taxon>Deinococcaceae</taxon>
        <taxon>Deinococcus</taxon>
    </lineage>
</organism>
<proteinExistence type="predicted"/>
<name>A0AAU6Q854_9DEIO</name>
<dbReference type="EMBL" id="CP149783">
    <property type="protein sequence ID" value="WYF46374.1"/>
    <property type="molecule type" value="Genomic_DNA"/>
</dbReference>
<sequence>MVRIRQKRPDPFVVSTPGTLRLFPCQSYAPPAETWVLVLERGVLTQARWSGGQCFSRQGQPLHPAYWTPEVLDTRSGRDTFRVQP</sequence>
<evidence type="ECO:0000313" key="1">
    <source>
        <dbReference type="EMBL" id="WYF46374.1"/>
    </source>
</evidence>
<accession>A0AAU6Q854</accession>